<name>A0A511B9G0_9PROT</name>
<dbReference type="OrthoDB" id="494216at2"/>
<accession>A0A511B9G0</accession>
<evidence type="ECO:0000313" key="1">
    <source>
        <dbReference type="EMBL" id="GEK97059.1"/>
    </source>
</evidence>
<sequence>MDISIFRQLADQTAQIITSWPNDLIAQYQFLSLPQTGNYTKDFIGDELYNRIREAFIPGEIKIAEQCRALIGELIYDQILDSRPIEPYCELLEKIRDATQFQQTVGNNTCEEWRNAIEYAHLSVQQISLNTTKSLQRTYPNYFAVEFATLRLRSIGYSIDRDGSKMTLSDQMELHLVAKIESLVHEFGGLSVTRQISDFLRAVYDEQQERYHLVILKPKVSEPQQPLIPWGYLFQLAVKHYQGGKSSGIADHRRFKFFFSLYFQ</sequence>
<evidence type="ECO:0000313" key="2">
    <source>
        <dbReference type="Proteomes" id="UP000321079"/>
    </source>
</evidence>
<dbReference type="RefSeq" id="WP_146862981.1">
    <property type="nucleotide sequence ID" value="NZ_BARK01000006.1"/>
</dbReference>
<dbReference type="EMBL" id="BJVA01000016">
    <property type="protein sequence ID" value="GEK97059.1"/>
    <property type="molecule type" value="Genomic_DNA"/>
</dbReference>
<proteinExistence type="predicted"/>
<dbReference type="Proteomes" id="UP000321079">
    <property type="component" value="Unassembled WGS sequence"/>
</dbReference>
<organism evidence="1 2">
    <name type="scientific">Gluconobacter kanchanaburiensis NBRC 103587</name>
    <dbReference type="NCBI Taxonomy" id="1307948"/>
    <lineage>
        <taxon>Bacteria</taxon>
        <taxon>Pseudomonadati</taxon>
        <taxon>Pseudomonadota</taxon>
        <taxon>Alphaproteobacteria</taxon>
        <taxon>Acetobacterales</taxon>
        <taxon>Acetobacteraceae</taxon>
        <taxon>Gluconobacter</taxon>
    </lineage>
</organism>
<reference evidence="1 2" key="1">
    <citation type="submission" date="2019-07" db="EMBL/GenBank/DDBJ databases">
        <title>Whole genome shotgun sequence of Gluconobacter kanchanaburiensis NBRC 103587.</title>
        <authorList>
            <person name="Hosoyama A."/>
            <person name="Uohara A."/>
            <person name="Ohji S."/>
            <person name="Ichikawa N."/>
        </authorList>
    </citation>
    <scope>NUCLEOTIDE SEQUENCE [LARGE SCALE GENOMIC DNA]</scope>
    <source>
        <strain evidence="1 2">NBRC 103587</strain>
    </source>
</reference>
<comment type="caution">
    <text evidence="1">The sequence shown here is derived from an EMBL/GenBank/DDBJ whole genome shotgun (WGS) entry which is preliminary data.</text>
</comment>
<keyword evidence="2" id="KW-1185">Reference proteome</keyword>
<protein>
    <submittedName>
        <fullName evidence="1">Uncharacterized protein</fullName>
    </submittedName>
</protein>
<gene>
    <name evidence="1" type="ORF">GKA01_22560</name>
</gene>
<dbReference type="AlphaFoldDB" id="A0A511B9G0"/>